<dbReference type="Proteomes" id="UP000231019">
    <property type="component" value="Unassembled WGS sequence"/>
</dbReference>
<evidence type="ECO:0000313" key="2">
    <source>
        <dbReference type="Proteomes" id="UP000231019"/>
    </source>
</evidence>
<evidence type="ECO:0008006" key="3">
    <source>
        <dbReference type="Google" id="ProtNLM"/>
    </source>
</evidence>
<comment type="caution">
    <text evidence="1">The sequence shown here is derived from an EMBL/GenBank/DDBJ whole genome shotgun (WGS) entry which is preliminary data.</text>
</comment>
<sequence>MLQFDIVLQKQNLKHPHQETHQAMYMPSHGEFLVEKLAQHGLKPGLISGLDDFCLCPELFNRSDADILIVCGADQHFQAEFLQAWKKIKKTYAYRSLITSEPIYSPAAFYVDEYKNAARQHEQFIETFVPHSVFYNSLLDFQPSEQKYRQSFERYLYSLADPELFRGVALPWSEKKQGLLYLGKAEAWVYSRLNAEAWQRSQQIDYFLAQQKLHFEGHQTSFTFRQCYHAANIFRFQLQPRSGYFFHTARTVQSAIVGTIPVVLLHRDYLSLFQQEAPWARPDQNLILGFDGEYELLLEKLADAEFTEQVRKNLPELLAAGTVSGAIRKLVESIQHAFFAKENLSGV</sequence>
<gene>
    <name evidence="1" type="ORF">COW36_24700</name>
</gene>
<dbReference type="AlphaFoldDB" id="A0A2M7FXM1"/>
<dbReference type="EMBL" id="PFFQ01000066">
    <property type="protein sequence ID" value="PIW13869.1"/>
    <property type="molecule type" value="Genomic_DNA"/>
</dbReference>
<name>A0A2M7FXM1_9BACT</name>
<accession>A0A2M7FXM1</accession>
<proteinExistence type="predicted"/>
<organism evidence="1 2">
    <name type="scientific">bacterium (Candidatus Blackallbacteria) CG17_big_fil_post_rev_8_21_14_2_50_48_46</name>
    <dbReference type="NCBI Taxonomy" id="2014261"/>
    <lineage>
        <taxon>Bacteria</taxon>
        <taxon>Candidatus Blackallbacteria</taxon>
    </lineage>
</organism>
<reference evidence="1 2" key="1">
    <citation type="submission" date="2017-09" db="EMBL/GenBank/DDBJ databases">
        <title>Depth-based differentiation of microbial function through sediment-hosted aquifers and enrichment of novel symbionts in the deep terrestrial subsurface.</title>
        <authorList>
            <person name="Probst A.J."/>
            <person name="Ladd B."/>
            <person name="Jarett J.K."/>
            <person name="Geller-Mcgrath D.E."/>
            <person name="Sieber C.M."/>
            <person name="Emerson J.B."/>
            <person name="Anantharaman K."/>
            <person name="Thomas B.C."/>
            <person name="Malmstrom R."/>
            <person name="Stieglmeier M."/>
            <person name="Klingl A."/>
            <person name="Woyke T."/>
            <person name="Ryan C.M."/>
            <person name="Banfield J.F."/>
        </authorList>
    </citation>
    <scope>NUCLEOTIDE SEQUENCE [LARGE SCALE GENOMIC DNA]</scope>
    <source>
        <strain evidence="1">CG17_big_fil_post_rev_8_21_14_2_50_48_46</strain>
    </source>
</reference>
<protein>
    <recommendedName>
        <fullName evidence="3">Exostosin GT47 domain-containing protein</fullName>
    </recommendedName>
</protein>
<evidence type="ECO:0000313" key="1">
    <source>
        <dbReference type="EMBL" id="PIW13869.1"/>
    </source>
</evidence>